<dbReference type="AlphaFoldDB" id="X1SWQ3"/>
<protein>
    <submittedName>
        <fullName evidence="2">Uncharacterized protein</fullName>
    </submittedName>
</protein>
<name>X1SWQ3_9ZZZZ</name>
<comment type="caution">
    <text evidence="2">The sequence shown here is derived from an EMBL/GenBank/DDBJ whole genome shotgun (WGS) entry which is preliminary data.</text>
</comment>
<feature type="region of interest" description="Disordered" evidence="1">
    <location>
        <begin position="1"/>
        <end position="24"/>
    </location>
</feature>
<reference evidence="2" key="1">
    <citation type="journal article" date="2014" name="Front. Microbiol.">
        <title>High frequency of phylogenetically diverse reductive dehalogenase-homologous genes in deep subseafloor sedimentary metagenomes.</title>
        <authorList>
            <person name="Kawai M."/>
            <person name="Futagami T."/>
            <person name="Toyoda A."/>
            <person name="Takaki Y."/>
            <person name="Nishi S."/>
            <person name="Hori S."/>
            <person name="Arai W."/>
            <person name="Tsubouchi T."/>
            <person name="Morono Y."/>
            <person name="Uchiyama I."/>
            <person name="Ito T."/>
            <person name="Fujiyama A."/>
            <person name="Inagaki F."/>
            <person name="Takami H."/>
        </authorList>
    </citation>
    <scope>NUCLEOTIDE SEQUENCE</scope>
    <source>
        <strain evidence="2">Expedition CK06-06</strain>
    </source>
</reference>
<sequence>MEERRAPTTEKVQSMIEGGGGANVKSGTVAANTGANSVTFNTPFA</sequence>
<accession>X1SWQ3</accession>
<evidence type="ECO:0000256" key="1">
    <source>
        <dbReference type="SAM" id="MobiDB-lite"/>
    </source>
</evidence>
<feature type="non-terminal residue" evidence="2">
    <location>
        <position position="45"/>
    </location>
</feature>
<evidence type="ECO:0000313" key="2">
    <source>
        <dbReference type="EMBL" id="GAI97398.1"/>
    </source>
</evidence>
<organism evidence="2">
    <name type="scientific">marine sediment metagenome</name>
    <dbReference type="NCBI Taxonomy" id="412755"/>
    <lineage>
        <taxon>unclassified sequences</taxon>
        <taxon>metagenomes</taxon>
        <taxon>ecological metagenomes</taxon>
    </lineage>
</organism>
<dbReference type="EMBL" id="BARW01019617">
    <property type="protein sequence ID" value="GAI97398.1"/>
    <property type="molecule type" value="Genomic_DNA"/>
</dbReference>
<gene>
    <name evidence="2" type="ORF">S12H4_33305</name>
</gene>
<proteinExistence type="predicted"/>